<feature type="region of interest" description="Disordered" evidence="1">
    <location>
        <begin position="1"/>
        <end position="25"/>
    </location>
</feature>
<feature type="compositionally biased region" description="Acidic residues" evidence="1">
    <location>
        <begin position="94"/>
        <end position="103"/>
    </location>
</feature>
<comment type="caution">
    <text evidence="2">The sequence shown here is derived from an EMBL/GenBank/DDBJ whole genome shotgun (WGS) entry which is preliminary data.</text>
</comment>
<feature type="region of interest" description="Disordered" evidence="1">
    <location>
        <begin position="82"/>
        <end position="111"/>
    </location>
</feature>
<dbReference type="EMBL" id="CAXHTA020000004">
    <property type="protein sequence ID" value="CAL5220860.1"/>
    <property type="molecule type" value="Genomic_DNA"/>
</dbReference>
<reference evidence="2 3" key="1">
    <citation type="submission" date="2024-06" db="EMBL/GenBank/DDBJ databases">
        <authorList>
            <person name="Kraege A."/>
            <person name="Thomma B."/>
        </authorList>
    </citation>
    <scope>NUCLEOTIDE SEQUENCE [LARGE SCALE GENOMIC DNA]</scope>
</reference>
<evidence type="ECO:0000313" key="3">
    <source>
        <dbReference type="Proteomes" id="UP001497392"/>
    </source>
</evidence>
<dbReference type="Proteomes" id="UP001497392">
    <property type="component" value="Unassembled WGS sequence"/>
</dbReference>
<keyword evidence="3" id="KW-1185">Reference proteome</keyword>
<organism evidence="2 3">
    <name type="scientific">Coccomyxa viridis</name>
    <dbReference type="NCBI Taxonomy" id="1274662"/>
    <lineage>
        <taxon>Eukaryota</taxon>
        <taxon>Viridiplantae</taxon>
        <taxon>Chlorophyta</taxon>
        <taxon>core chlorophytes</taxon>
        <taxon>Trebouxiophyceae</taxon>
        <taxon>Trebouxiophyceae incertae sedis</taxon>
        <taxon>Coccomyxaceae</taxon>
        <taxon>Coccomyxa</taxon>
    </lineage>
</organism>
<gene>
    <name evidence="2" type="primary">g2945</name>
    <name evidence="2" type="ORF">VP750_LOCUS2519</name>
</gene>
<accession>A0ABP1FQM2</accession>
<protein>
    <submittedName>
        <fullName evidence="2">G2945 protein</fullName>
    </submittedName>
</protein>
<proteinExistence type="predicted"/>
<sequence length="252" mass="26846">MSSAEKAAGPEVSPTALEDEIANKAKWPEVHGLAAPIWKTAMRRPVQSLAPATYQVSRPGAAVPAMQRLALGDGILKGQAPSLRKTQVENSFASEDDDSEYESSEASSECGRDCPRILEGFNDAFATWESSQALNSGNSACTGGAVKRALPEKVLQEVWSLGAAEEHDTGITDLLEEAGCKDEIKMLQEDCLDKVHSSSVLTGLQEAAEKGVATMRGTCAEHGLEKEVASVYKALEEALRLADESGNDLKLL</sequence>
<name>A0ABP1FQM2_9CHLO</name>
<evidence type="ECO:0000256" key="1">
    <source>
        <dbReference type="SAM" id="MobiDB-lite"/>
    </source>
</evidence>
<evidence type="ECO:0000313" key="2">
    <source>
        <dbReference type="EMBL" id="CAL5220860.1"/>
    </source>
</evidence>